<dbReference type="PANTHER" id="PTHR47495:SF2">
    <property type="entry name" value="ALDEHYDE DEHYDROGENASE"/>
    <property type="match status" value="1"/>
</dbReference>
<dbReference type="Gene3D" id="3.30.365.10">
    <property type="entry name" value="Aldehyde oxidase/xanthine dehydrogenase, molybdopterin binding domain"/>
    <property type="match status" value="4"/>
</dbReference>
<feature type="transmembrane region" description="Helical" evidence="1">
    <location>
        <begin position="33"/>
        <end position="55"/>
    </location>
</feature>
<dbReference type="InterPro" id="IPR008274">
    <property type="entry name" value="AldOxase/xan_DH_MoCoBD1"/>
</dbReference>
<dbReference type="InterPro" id="IPR036856">
    <property type="entry name" value="Ald_Oxase/Xan_DH_a/b_sf"/>
</dbReference>
<dbReference type="InterPro" id="IPR012368">
    <property type="entry name" value="OxRdtase_Mopterin-bd_su_IorB"/>
</dbReference>
<dbReference type="Pfam" id="PF20256">
    <property type="entry name" value="MoCoBD_2"/>
    <property type="match status" value="2"/>
</dbReference>
<organism evidence="3 4">
    <name type="scientific">Novosphingobium organovorum</name>
    <dbReference type="NCBI Taxonomy" id="2930092"/>
    <lineage>
        <taxon>Bacteria</taxon>
        <taxon>Pseudomonadati</taxon>
        <taxon>Pseudomonadota</taxon>
        <taxon>Alphaproteobacteria</taxon>
        <taxon>Sphingomonadales</taxon>
        <taxon>Sphingomonadaceae</taxon>
        <taxon>Novosphingobium</taxon>
    </lineage>
</organism>
<comment type="caution">
    <text evidence="3">The sequence shown here is derived from an EMBL/GenBank/DDBJ whole genome shotgun (WGS) entry which is preliminary data.</text>
</comment>
<proteinExistence type="predicted"/>
<dbReference type="InterPro" id="IPR000674">
    <property type="entry name" value="Ald_Oxase/Xan_DH_a/b"/>
</dbReference>
<gene>
    <name evidence="3" type="ORF">MTR62_13975</name>
</gene>
<evidence type="ECO:0000259" key="2">
    <source>
        <dbReference type="SMART" id="SM01008"/>
    </source>
</evidence>
<sequence>MMASQHSDAPHSMADETLFAPGTQPVNLSRRRFLLGSAGVASGALVLGFGIPLGASRVQAVDASGGIALDVPAFLEIRPDNTVRFLSPFMEGGQGTFTAMAQLVGEEMDMDPATFVVEAAPAGKVFQIMPGGRRMTGGSSSVRSSYTTMRRLGALARAMLVEAGARKLGVPAASLTTEPGKIVHAASGRSLSYGEVAGGALDLPVPDGAGIALKDPAVFRWIGKPVARLDMRMKSTGKAVYSIDCKVDGMLQAAVQHAPRLGLQPGAIRNEAAIKAMTGVHSVHTLEGAVAVVAPYWWHARQAADALEVDWVEPADPASLRYMPADFGTEAFTKTLASQTGRGEEAEKAGDIDSAFASAAKSFTATYKSQYLHHAQLEPPSTLARFNTDGTLDLWLPNQVPEMFQAIIAGKVGLTPDQVRINSPLLGGFFGRHFHYNDGNPYPHAIALAKATGKPVKVIWSREEEMLRDPLRPMAVVQFRGALDAQGWPLALDVVSATEGPSEGIANKRGKELDDSALEGITGKAYAIPNRRIAQNFVKNAPTLAYWRSVGNSMNDFFYECFLDEMADQGGKDPYALRLKLLEGNERLTTLLKAAVDLSGGWKRGPYTASDGTRRARGLAMASPFGTEAAAVAEVSIKDGEVVVHEVWEALDPGSIVNPAIIAAQANSAIALGLSQVLVEAAEYEDGMPVARNFDAYSILPPDRMAKVSVKIIESGAKMGGIGEPPLPAIPPAVVNAVSTLTGKRVRAMPLSTQSFEA</sequence>
<feature type="domain" description="Aldehyde oxidase/xanthine dehydrogenase a/b hammerhead" evidence="2">
    <location>
        <begin position="236"/>
        <end position="315"/>
    </location>
</feature>
<evidence type="ECO:0000256" key="1">
    <source>
        <dbReference type="SAM" id="Phobius"/>
    </source>
</evidence>
<dbReference type="Proteomes" id="UP001162881">
    <property type="component" value="Unassembled WGS sequence"/>
</dbReference>
<dbReference type="EMBL" id="JALHLF010000061">
    <property type="protein sequence ID" value="MCJ2183791.1"/>
    <property type="molecule type" value="Genomic_DNA"/>
</dbReference>
<dbReference type="InterPro" id="IPR046867">
    <property type="entry name" value="AldOxase/xan_DH_MoCoBD2"/>
</dbReference>
<dbReference type="InterPro" id="IPR006311">
    <property type="entry name" value="TAT_signal"/>
</dbReference>
<dbReference type="SUPFAM" id="SSF54665">
    <property type="entry name" value="CO dehydrogenase molybdoprotein N-domain-like"/>
    <property type="match status" value="1"/>
</dbReference>
<name>A0ABT0BFH9_9SPHN</name>
<protein>
    <submittedName>
        <fullName evidence="3">Molybdopterin-dependent oxidoreductase</fullName>
    </submittedName>
</protein>
<dbReference type="SUPFAM" id="SSF56003">
    <property type="entry name" value="Molybdenum cofactor-binding domain"/>
    <property type="match status" value="2"/>
</dbReference>
<dbReference type="InterPro" id="IPR037165">
    <property type="entry name" value="AldOxase/xan_DH_Mopterin-bd_sf"/>
</dbReference>
<dbReference type="PIRSF" id="PIRSF036389">
    <property type="entry name" value="IOR_B"/>
    <property type="match status" value="1"/>
</dbReference>
<keyword evidence="1" id="KW-0812">Transmembrane</keyword>
<dbReference type="PROSITE" id="PS51318">
    <property type="entry name" value="TAT"/>
    <property type="match status" value="1"/>
</dbReference>
<dbReference type="InterPro" id="IPR052516">
    <property type="entry name" value="N-heterocyclic_Hydroxylase"/>
</dbReference>
<dbReference type="RefSeq" id="WP_244021912.1">
    <property type="nucleotide sequence ID" value="NZ_JALHLF010000061.1"/>
</dbReference>
<accession>A0ABT0BFH9</accession>
<keyword evidence="1" id="KW-1133">Transmembrane helix</keyword>
<dbReference type="Gene3D" id="3.90.1170.50">
    <property type="entry name" value="Aldehyde oxidase/xanthine dehydrogenase, a/b hammerhead"/>
    <property type="match status" value="1"/>
</dbReference>
<keyword evidence="4" id="KW-1185">Reference proteome</keyword>
<evidence type="ECO:0000313" key="3">
    <source>
        <dbReference type="EMBL" id="MCJ2183791.1"/>
    </source>
</evidence>
<dbReference type="Pfam" id="PF02738">
    <property type="entry name" value="MoCoBD_1"/>
    <property type="match status" value="1"/>
</dbReference>
<keyword evidence="1" id="KW-0472">Membrane</keyword>
<dbReference type="PANTHER" id="PTHR47495">
    <property type="entry name" value="ALDEHYDE DEHYDROGENASE"/>
    <property type="match status" value="1"/>
</dbReference>
<evidence type="ECO:0000313" key="4">
    <source>
        <dbReference type="Proteomes" id="UP001162881"/>
    </source>
</evidence>
<reference evidence="3" key="1">
    <citation type="submission" date="2022-03" db="EMBL/GenBank/DDBJ databases">
        <title>Identification of a novel bacterium isolated from mangrove sediments.</title>
        <authorList>
            <person name="Pan X."/>
        </authorList>
    </citation>
    <scope>NUCLEOTIDE SEQUENCE</scope>
    <source>
        <strain evidence="3">B1949</strain>
    </source>
</reference>
<dbReference type="SMART" id="SM01008">
    <property type="entry name" value="Ald_Xan_dh_C"/>
    <property type="match status" value="1"/>
</dbReference>